<sequence length="679" mass="77610">MRIPQETVQLIQETADIVDVINDYVTLKKRGANLIACCPFHNEKTPSFNVNPVRGIFKCFGCGKAGDSVKFIMEIEGIGYPEALRHLAKKYGIELKETEQTPEEIQSQNERESLYIALDYAKKFYQEQLLQSDEGQSIGLSYFQERGFNRQTIQQFELGYALESWDAFTKNALQQKFRIEVLEKAGLSIRRDLDSRPDARVFDRFRARVIFPIHNVSGKVIAFGARILKADKNQPKYLNSPETEVYHKSNVLYGIYQAKNAIRNEDVAYLVEGYTDVISLHQSGITNVVASSGTALTVEQIRLIGRFSQNITVLYDGDAAGIKASLRGLDLILEEGLNVKLCTFPEGEDPDSYVRKIGGEAFRQYIKTQAVDFIRFKAEVLLQDAGNDPFRKAGVIKEMVESISKIPDAITRQVFFQQTARLMDLPEETLVAEANKRVRERIKNDTKVREKQERKSEPPLDLPPGVGAFSPDDEPDFAELMAAEQGQSAPVPVSKPKRTPLSYQEEAFCRLLILYGTTVIETETREDGPHDITLMEYMVSQTYDLDFQTPLYQLFMDIFRAATQQEAYPDTNFFLSHSDAIIQEASIDFVSERHPLSENWEKMHEIYIPHERDQLDKVAHRCVLRLKKSFNDQRMHDIKQRLTEVTQANEQEELLMQFMKMKRIDQALAKELGIVVTGY</sequence>
<feature type="zinc finger region" description="CHC2-type" evidence="12 14">
    <location>
        <begin position="38"/>
        <end position="62"/>
    </location>
</feature>
<evidence type="ECO:0000259" key="16">
    <source>
        <dbReference type="PROSITE" id="PS50880"/>
    </source>
</evidence>
<evidence type="ECO:0000256" key="14">
    <source>
        <dbReference type="PIRSR" id="PIRSR002811-1"/>
    </source>
</evidence>
<dbReference type="InterPro" id="IPR037068">
    <property type="entry name" value="DNA_primase_core_N_sf"/>
</dbReference>
<keyword evidence="18" id="KW-1185">Reference proteome</keyword>
<dbReference type="Proteomes" id="UP000239590">
    <property type="component" value="Unassembled WGS sequence"/>
</dbReference>
<keyword evidence="1 12" id="KW-0240">DNA-directed RNA polymerase</keyword>
<evidence type="ECO:0000256" key="1">
    <source>
        <dbReference type="ARBA" id="ARBA00022478"/>
    </source>
</evidence>
<evidence type="ECO:0000256" key="10">
    <source>
        <dbReference type="ARBA" id="ARBA00023125"/>
    </source>
</evidence>
<dbReference type="HAMAP" id="MF_00974">
    <property type="entry name" value="DNA_primase_DnaG"/>
    <property type="match status" value="1"/>
</dbReference>
<reference evidence="18" key="1">
    <citation type="submission" date="2018-02" db="EMBL/GenBank/DDBJ databases">
        <title>Genome sequencing of Solimonas sp. HR-BB.</title>
        <authorList>
            <person name="Lee Y."/>
            <person name="Jeon C.O."/>
        </authorList>
    </citation>
    <scope>NUCLEOTIDE SEQUENCE [LARGE SCALE GENOMIC DNA]</scope>
    <source>
        <strain evidence="18">HR-U</strain>
    </source>
</reference>
<keyword evidence="5 12" id="KW-0235">DNA replication</keyword>
<dbReference type="RefSeq" id="WP_104709871.1">
    <property type="nucleotide sequence ID" value="NZ_PTRA01000001.1"/>
</dbReference>
<keyword evidence="7 12" id="KW-0863">Zinc-finger</keyword>
<evidence type="ECO:0000313" key="18">
    <source>
        <dbReference type="Proteomes" id="UP000239590"/>
    </source>
</evidence>
<comment type="function">
    <text evidence="12 13">RNA polymerase that catalyzes the synthesis of short RNA molecules used as primers for DNA polymerase during DNA replication.</text>
</comment>
<dbReference type="InterPro" id="IPR006171">
    <property type="entry name" value="TOPRIM_dom"/>
</dbReference>
<accession>A0A2S7ILS8</accession>
<dbReference type="GO" id="GO:0003899">
    <property type="term" value="F:DNA-directed RNA polymerase activity"/>
    <property type="evidence" value="ECO:0007669"/>
    <property type="project" value="UniProtKB-UniRule"/>
</dbReference>
<evidence type="ECO:0000256" key="5">
    <source>
        <dbReference type="ARBA" id="ARBA00022705"/>
    </source>
</evidence>
<dbReference type="PROSITE" id="PS50880">
    <property type="entry name" value="TOPRIM"/>
    <property type="match status" value="1"/>
</dbReference>
<evidence type="ECO:0000256" key="4">
    <source>
        <dbReference type="ARBA" id="ARBA00022695"/>
    </source>
</evidence>
<dbReference type="OrthoDB" id="9803773at2"/>
<organism evidence="17 18">
    <name type="scientific">Siphonobacter curvatus</name>
    <dbReference type="NCBI Taxonomy" id="2094562"/>
    <lineage>
        <taxon>Bacteria</taxon>
        <taxon>Pseudomonadati</taxon>
        <taxon>Bacteroidota</taxon>
        <taxon>Cytophagia</taxon>
        <taxon>Cytophagales</taxon>
        <taxon>Cytophagaceae</taxon>
        <taxon>Siphonobacter</taxon>
    </lineage>
</organism>
<feature type="domain" description="Toprim" evidence="16">
    <location>
        <begin position="266"/>
        <end position="347"/>
    </location>
</feature>
<dbReference type="GO" id="GO:0006269">
    <property type="term" value="P:DNA replication, synthesis of primer"/>
    <property type="evidence" value="ECO:0007669"/>
    <property type="project" value="UniProtKB-UniRule"/>
</dbReference>
<comment type="similarity">
    <text evidence="12 13">Belongs to the DnaG primase family.</text>
</comment>
<keyword evidence="2 12" id="KW-0639">Primosome</keyword>
<dbReference type="InterPro" id="IPR034151">
    <property type="entry name" value="TOPRIM_DnaG_bac"/>
</dbReference>
<comment type="caution">
    <text evidence="17">The sequence shown here is derived from an EMBL/GenBank/DDBJ whole genome shotgun (WGS) entry which is preliminary data.</text>
</comment>
<keyword evidence="10 12" id="KW-0238">DNA-binding</keyword>
<dbReference type="PANTHER" id="PTHR30313:SF2">
    <property type="entry name" value="DNA PRIMASE"/>
    <property type="match status" value="1"/>
</dbReference>
<comment type="cofactor">
    <cofactor evidence="12 13 14">
        <name>Zn(2+)</name>
        <dbReference type="ChEBI" id="CHEBI:29105"/>
    </cofactor>
    <text evidence="12 13 14">Binds 1 zinc ion per monomer.</text>
</comment>
<dbReference type="NCBIfam" id="TIGR01391">
    <property type="entry name" value="dnaG"/>
    <property type="match status" value="1"/>
</dbReference>
<comment type="domain">
    <text evidence="12">Contains an N-terminal zinc-binding domain, a central core domain that contains the primase activity, and a C-terminal DnaB-binding domain.</text>
</comment>
<dbReference type="Gene3D" id="3.40.1360.10">
    <property type="match status" value="1"/>
</dbReference>
<evidence type="ECO:0000256" key="2">
    <source>
        <dbReference type="ARBA" id="ARBA00022515"/>
    </source>
</evidence>
<dbReference type="SUPFAM" id="SSF56731">
    <property type="entry name" value="DNA primase core"/>
    <property type="match status" value="1"/>
</dbReference>
<dbReference type="Pfam" id="PF08275">
    <property type="entry name" value="DNAG_N"/>
    <property type="match status" value="1"/>
</dbReference>
<dbReference type="Gene3D" id="3.90.580.10">
    <property type="entry name" value="Zinc finger, CHC2-type domain"/>
    <property type="match status" value="1"/>
</dbReference>
<evidence type="ECO:0000256" key="3">
    <source>
        <dbReference type="ARBA" id="ARBA00022679"/>
    </source>
</evidence>
<evidence type="ECO:0000256" key="12">
    <source>
        <dbReference type="HAMAP-Rule" id="MF_00974"/>
    </source>
</evidence>
<dbReference type="GO" id="GO:0008270">
    <property type="term" value="F:zinc ion binding"/>
    <property type="evidence" value="ECO:0007669"/>
    <property type="project" value="UniProtKB-UniRule"/>
</dbReference>
<keyword evidence="9" id="KW-0460">Magnesium</keyword>
<dbReference type="CDD" id="cd03364">
    <property type="entry name" value="TOPRIM_DnaG_primases"/>
    <property type="match status" value="1"/>
</dbReference>
<dbReference type="InterPro" id="IPR030846">
    <property type="entry name" value="DnaG_bac"/>
</dbReference>
<dbReference type="SMART" id="SM00493">
    <property type="entry name" value="TOPRIM"/>
    <property type="match status" value="1"/>
</dbReference>
<dbReference type="Pfam" id="PF01807">
    <property type="entry name" value="Zn_ribbon_DnaG"/>
    <property type="match status" value="1"/>
</dbReference>
<dbReference type="Pfam" id="PF13155">
    <property type="entry name" value="Toprim_2"/>
    <property type="match status" value="1"/>
</dbReference>
<evidence type="ECO:0000256" key="13">
    <source>
        <dbReference type="PIRNR" id="PIRNR002811"/>
    </source>
</evidence>
<evidence type="ECO:0000256" key="7">
    <source>
        <dbReference type="ARBA" id="ARBA00022771"/>
    </source>
</evidence>
<protein>
    <recommendedName>
        <fullName evidence="12 13">DNA primase</fullName>
        <ecNumber evidence="12">2.7.7.101</ecNumber>
    </recommendedName>
</protein>
<dbReference type="FunFam" id="3.90.580.10:FF:000001">
    <property type="entry name" value="DNA primase"/>
    <property type="match status" value="1"/>
</dbReference>
<evidence type="ECO:0000256" key="6">
    <source>
        <dbReference type="ARBA" id="ARBA00022723"/>
    </source>
</evidence>
<keyword evidence="6 12" id="KW-0479">Metal-binding</keyword>
<dbReference type="FunFam" id="3.40.1360.10:FF:000002">
    <property type="entry name" value="DNA primase"/>
    <property type="match status" value="1"/>
</dbReference>
<dbReference type="InterPro" id="IPR013264">
    <property type="entry name" value="DNAG_N"/>
</dbReference>
<proteinExistence type="inferred from homology"/>
<dbReference type="GO" id="GO:0005737">
    <property type="term" value="C:cytoplasm"/>
    <property type="evidence" value="ECO:0007669"/>
    <property type="project" value="TreeGrafter"/>
</dbReference>
<comment type="catalytic activity">
    <reaction evidence="12">
        <text>ssDNA + n NTP = ssDNA/pppN(pN)n-1 hybrid + (n-1) diphosphate.</text>
        <dbReference type="EC" id="2.7.7.101"/>
    </reaction>
</comment>
<dbReference type="AlphaFoldDB" id="A0A2S7ILS8"/>
<dbReference type="InterPro" id="IPR006295">
    <property type="entry name" value="DNA_primase_DnaG"/>
</dbReference>
<evidence type="ECO:0000256" key="8">
    <source>
        <dbReference type="ARBA" id="ARBA00022833"/>
    </source>
</evidence>
<evidence type="ECO:0000256" key="15">
    <source>
        <dbReference type="SAM" id="MobiDB-lite"/>
    </source>
</evidence>
<dbReference type="InterPro" id="IPR050219">
    <property type="entry name" value="DnaG_primase"/>
</dbReference>
<evidence type="ECO:0000313" key="17">
    <source>
        <dbReference type="EMBL" id="PQA58677.1"/>
    </source>
</evidence>
<name>A0A2S7ILS8_9BACT</name>
<dbReference type="PANTHER" id="PTHR30313">
    <property type="entry name" value="DNA PRIMASE"/>
    <property type="match status" value="1"/>
</dbReference>
<feature type="region of interest" description="Disordered" evidence="15">
    <location>
        <begin position="442"/>
        <end position="474"/>
    </location>
</feature>
<dbReference type="GO" id="GO:1990077">
    <property type="term" value="C:primosome complex"/>
    <property type="evidence" value="ECO:0007669"/>
    <property type="project" value="UniProtKB-KW"/>
</dbReference>
<keyword evidence="3 12" id="KW-0808">Transferase</keyword>
<dbReference type="GO" id="GO:0003677">
    <property type="term" value="F:DNA binding"/>
    <property type="evidence" value="ECO:0007669"/>
    <property type="project" value="UniProtKB-KW"/>
</dbReference>
<dbReference type="SUPFAM" id="SSF57783">
    <property type="entry name" value="Zinc beta-ribbon"/>
    <property type="match status" value="1"/>
</dbReference>
<dbReference type="InterPro" id="IPR019475">
    <property type="entry name" value="DNA_primase_DnaB-bd"/>
</dbReference>
<dbReference type="PIRSF" id="PIRSF002811">
    <property type="entry name" value="DnaG"/>
    <property type="match status" value="1"/>
</dbReference>
<keyword evidence="11 12" id="KW-0804">Transcription</keyword>
<evidence type="ECO:0000256" key="9">
    <source>
        <dbReference type="ARBA" id="ARBA00022842"/>
    </source>
</evidence>
<dbReference type="InterPro" id="IPR002694">
    <property type="entry name" value="Znf_CHC2"/>
</dbReference>
<dbReference type="Pfam" id="PF10410">
    <property type="entry name" value="DnaB_bind"/>
    <property type="match status" value="1"/>
</dbReference>
<gene>
    <name evidence="12" type="primary">dnaG</name>
    <name evidence="17" type="ORF">C5O19_03160</name>
</gene>
<evidence type="ECO:0000256" key="11">
    <source>
        <dbReference type="ARBA" id="ARBA00023163"/>
    </source>
</evidence>
<dbReference type="SMART" id="SM00400">
    <property type="entry name" value="ZnF_CHCC"/>
    <property type="match status" value="1"/>
</dbReference>
<dbReference type="Gene3D" id="3.90.980.10">
    <property type="entry name" value="DNA primase, catalytic core, N-terminal domain"/>
    <property type="match status" value="1"/>
</dbReference>
<dbReference type="EC" id="2.7.7.101" evidence="12"/>
<comment type="subunit">
    <text evidence="12">Monomer. Interacts with DnaB.</text>
</comment>
<keyword evidence="4 12" id="KW-0548">Nucleotidyltransferase</keyword>
<dbReference type="EMBL" id="PTRA01000001">
    <property type="protein sequence ID" value="PQA58677.1"/>
    <property type="molecule type" value="Genomic_DNA"/>
</dbReference>
<dbReference type="InterPro" id="IPR036977">
    <property type="entry name" value="DNA_primase_Znf_CHC2"/>
</dbReference>
<keyword evidence="8 12" id="KW-0862">Zinc</keyword>
<dbReference type="GO" id="GO:0000428">
    <property type="term" value="C:DNA-directed RNA polymerase complex"/>
    <property type="evidence" value="ECO:0007669"/>
    <property type="project" value="UniProtKB-KW"/>
</dbReference>
<feature type="compositionally biased region" description="Basic and acidic residues" evidence="15">
    <location>
        <begin position="442"/>
        <end position="458"/>
    </location>
</feature>